<sequence>MEAWLSFVFFLYFAKALMVVQTTKLFSCASSWFDVAGGGGGYWWPCWSHCSAARRHACFSVLSFSGFCSFSEHRFQSSSRYNLEVSGGSCV</sequence>
<gene>
    <name evidence="2" type="ORF">PHYPA_023880</name>
</gene>
<dbReference type="Gramene" id="Pp3c19_8469V3.1">
    <property type="protein sequence ID" value="PAC:32937913.CDS.1"/>
    <property type="gene ID" value="Pp3c19_8469"/>
</dbReference>
<reference evidence="2 4" key="1">
    <citation type="journal article" date="2008" name="Science">
        <title>The Physcomitrella genome reveals evolutionary insights into the conquest of land by plants.</title>
        <authorList>
            <person name="Rensing S."/>
            <person name="Lang D."/>
            <person name="Zimmer A."/>
            <person name="Terry A."/>
            <person name="Salamov A."/>
            <person name="Shapiro H."/>
            <person name="Nishiyama T."/>
            <person name="Perroud P.-F."/>
            <person name="Lindquist E."/>
            <person name="Kamisugi Y."/>
            <person name="Tanahashi T."/>
            <person name="Sakakibara K."/>
            <person name="Fujita T."/>
            <person name="Oishi K."/>
            <person name="Shin-I T."/>
            <person name="Kuroki Y."/>
            <person name="Toyoda A."/>
            <person name="Suzuki Y."/>
            <person name="Hashimoto A."/>
            <person name="Yamaguchi K."/>
            <person name="Sugano A."/>
            <person name="Kohara Y."/>
            <person name="Fujiyama A."/>
            <person name="Anterola A."/>
            <person name="Aoki S."/>
            <person name="Ashton N."/>
            <person name="Barbazuk W.B."/>
            <person name="Barker E."/>
            <person name="Bennetzen J."/>
            <person name="Bezanilla M."/>
            <person name="Blankenship R."/>
            <person name="Cho S.H."/>
            <person name="Dutcher S."/>
            <person name="Estelle M."/>
            <person name="Fawcett J.A."/>
            <person name="Gundlach H."/>
            <person name="Hanada K."/>
            <person name="Heyl A."/>
            <person name="Hicks K.A."/>
            <person name="Hugh J."/>
            <person name="Lohr M."/>
            <person name="Mayer K."/>
            <person name="Melkozernov A."/>
            <person name="Murata T."/>
            <person name="Nelson D."/>
            <person name="Pils B."/>
            <person name="Prigge M."/>
            <person name="Reiss B."/>
            <person name="Renner T."/>
            <person name="Rombauts S."/>
            <person name="Rushton P."/>
            <person name="Sanderfoot A."/>
            <person name="Schween G."/>
            <person name="Shiu S.-H."/>
            <person name="Stueber K."/>
            <person name="Theodoulou F.L."/>
            <person name="Tu H."/>
            <person name="Van de Peer Y."/>
            <person name="Verrier P.J."/>
            <person name="Waters E."/>
            <person name="Wood A."/>
            <person name="Yang L."/>
            <person name="Cove D."/>
            <person name="Cuming A."/>
            <person name="Hasebe M."/>
            <person name="Lucas S."/>
            <person name="Mishler D.B."/>
            <person name="Reski R."/>
            <person name="Grigoriev I."/>
            <person name="Quatrano R.S."/>
            <person name="Boore J.L."/>
        </authorList>
    </citation>
    <scope>NUCLEOTIDE SEQUENCE [LARGE SCALE GENOMIC DNA]</scope>
    <source>
        <strain evidence="3 4">cv. Gransden 2004</strain>
    </source>
</reference>
<accession>A0A2K1IXR1</accession>
<evidence type="ECO:0008006" key="5">
    <source>
        <dbReference type="Google" id="ProtNLM"/>
    </source>
</evidence>
<dbReference type="EMBL" id="ABEU02000019">
    <property type="protein sequence ID" value="PNR34064.1"/>
    <property type="molecule type" value="Genomic_DNA"/>
</dbReference>
<dbReference type="EnsemblPlants" id="Pp3c19_8469V3.1">
    <property type="protein sequence ID" value="PAC:32937913.CDS.1"/>
    <property type="gene ID" value="Pp3c19_8469"/>
</dbReference>
<keyword evidence="1" id="KW-0732">Signal</keyword>
<organism evidence="2">
    <name type="scientific">Physcomitrium patens</name>
    <name type="common">Spreading-leaved earth moss</name>
    <name type="synonym">Physcomitrella patens</name>
    <dbReference type="NCBI Taxonomy" id="3218"/>
    <lineage>
        <taxon>Eukaryota</taxon>
        <taxon>Viridiplantae</taxon>
        <taxon>Streptophyta</taxon>
        <taxon>Embryophyta</taxon>
        <taxon>Bryophyta</taxon>
        <taxon>Bryophytina</taxon>
        <taxon>Bryopsida</taxon>
        <taxon>Funariidae</taxon>
        <taxon>Funariales</taxon>
        <taxon>Funariaceae</taxon>
        <taxon>Physcomitrium</taxon>
    </lineage>
</organism>
<evidence type="ECO:0000256" key="1">
    <source>
        <dbReference type="SAM" id="SignalP"/>
    </source>
</evidence>
<dbReference type="Proteomes" id="UP000006727">
    <property type="component" value="Chromosome 19"/>
</dbReference>
<dbReference type="PaxDb" id="3218-PP1S175_34V6.1"/>
<feature type="chain" id="PRO_5036042789" description="Secreted protein" evidence="1">
    <location>
        <begin position="17"/>
        <end position="91"/>
    </location>
</feature>
<evidence type="ECO:0000313" key="4">
    <source>
        <dbReference type="Proteomes" id="UP000006727"/>
    </source>
</evidence>
<dbReference type="AlphaFoldDB" id="A0A2K1IXR1"/>
<reference evidence="2 4" key="2">
    <citation type="journal article" date="2018" name="Plant J.">
        <title>The Physcomitrella patens chromosome-scale assembly reveals moss genome structure and evolution.</title>
        <authorList>
            <person name="Lang D."/>
            <person name="Ullrich K.K."/>
            <person name="Murat F."/>
            <person name="Fuchs J."/>
            <person name="Jenkins J."/>
            <person name="Haas F.B."/>
            <person name="Piednoel M."/>
            <person name="Gundlach H."/>
            <person name="Van Bel M."/>
            <person name="Meyberg R."/>
            <person name="Vives C."/>
            <person name="Morata J."/>
            <person name="Symeonidi A."/>
            <person name="Hiss M."/>
            <person name="Muchero W."/>
            <person name="Kamisugi Y."/>
            <person name="Saleh O."/>
            <person name="Blanc G."/>
            <person name="Decker E.L."/>
            <person name="van Gessel N."/>
            <person name="Grimwood J."/>
            <person name="Hayes R.D."/>
            <person name="Graham S.W."/>
            <person name="Gunter L.E."/>
            <person name="McDaniel S.F."/>
            <person name="Hoernstein S.N.W."/>
            <person name="Larsson A."/>
            <person name="Li F.W."/>
            <person name="Perroud P.F."/>
            <person name="Phillips J."/>
            <person name="Ranjan P."/>
            <person name="Rokshar D.S."/>
            <person name="Rothfels C.J."/>
            <person name="Schneider L."/>
            <person name="Shu S."/>
            <person name="Stevenson D.W."/>
            <person name="Thummler F."/>
            <person name="Tillich M."/>
            <person name="Villarreal Aguilar J.C."/>
            <person name="Widiez T."/>
            <person name="Wong G.K."/>
            <person name="Wymore A."/>
            <person name="Zhang Y."/>
            <person name="Zimmer A.D."/>
            <person name="Quatrano R.S."/>
            <person name="Mayer K.F.X."/>
            <person name="Goodstein D."/>
            <person name="Casacuberta J.M."/>
            <person name="Vandepoele K."/>
            <person name="Reski R."/>
            <person name="Cuming A.C."/>
            <person name="Tuskan G.A."/>
            <person name="Maumus F."/>
            <person name="Salse J."/>
            <person name="Schmutz J."/>
            <person name="Rensing S.A."/>
        </authorList>
    </citation>
    <scope>NUCLEOTIDE SEQUENCE [LARGE SCALE GENOMIC DNA]</scope>
    <source>
        <strain evidence="3 4">cv. Gransden 2004</strain>
    </source>
</reference>
<feature type="signal peptide" evidence="1">
    <location>
        <begin position="1"/>
        <end position="16"/>
    </location>
</feature>
<proteinExistence type="predicted"/>
<evidence type="ECO:0000313" key="2">
    <source>
        <dbReference type="EMBL" id="PNR34064.1"/>
    </source>
</evidence>
<name>A0A2K1IXR1_PHYPA</name>
<keyword evidence="4" id="KW-1185">Reference proteome</keyword>
<reference evidence="3" key="3">
    <citation type="submission" date="2020-12" db="UniProtKB">
        <authorList>
            <consortium name="EnsemblPlants"/>
        </authorList>
    </citation>
    <scope>IDENTIFICATION</scope>
</reference>
<dbReference type="InParanoid" id="A0A2K1IXR1"/>
<evidence type="ECO:0000313" key="3">
    <source>
        <dbReference type="EnsemblPlants" id="PAC:32937913.CDS.1"/>
    </source>
</evidence>
<protein>
    <recommendedName>
        <fullName evidence="5">Secreted protein</fullName>
    </recommendedName>
</protein>